<name>A0A4R1YKR7_9RHOB</name>
<evidence type="ECO:0000259" key="1">
    <source>
        <dbReference type="Pfam" id="PF13439"/>
    </source>
</evidence>
<dbReference type="Proteomes" id="UP000295277">
    <property type="component" value="Unassembled WGS sequence"/>
</dbReference>
<evidence type="ECO:0000313" key="3">
    <source>
        <dbReference type="Proteomes" id="UP000295277"/>
    </source>
</evidence>
<dbReference type="SUPFAM" id="SSF53756">
    <property type="entry name" value="UDP-Glycosyltransferase/glycogen phosphorylase"/>
    <property type="match status" value="1"/>
</dbReference>
<evidence type="ECO:0000313" key="2">
    <source>
        <dbReference type="EMBL" id="TCM77576.1"/>
    </source>
</evidence>
<organism evidence="2 3">
    <name type="scientific">Rhodovulum steppense</name>
    <dbReference type="NCBI Taxonomy" id="540251"/>
    <lineage>
        <taxon>Bacteria</taxon>
        <taxon>Pseudomonadati</taxon>
        <taxon>Pseudomonadota</taxon>
        <taxon>Alphaproteobacteria</taxon>
        <taxon>Rhodobacterales</taxon>
        <taxon>Paracoccaceae</taxon>
        <taxon>Rhodovulum</taxon>
    </lineage>
</organism>
<dbReference type="PANTHER" id="PTHR45947">
    <property type="entry name" value="SULFOQUINOVOSYL TRANSFERASE SQD2"/>
    <property type="match status" value="1"/>
</dbReference>
<feature type="domain" description="Glycosyltransferase subfamily 4-like N-terminal" evidence="1">
    <location>
        <begin position="70"/>
        <end position="227"/>
    </location>
</feature>
<dbReference type="Gene3D" id="3.40.50.2000">
    <property type="entry name" value="Glycogen Phosphorylase B"/>
    <property type="match status" value="2"/>
</dbReference>
<proteinExistence type="predicted"/>
<sequence>MAVMGPGYLMARQRAPGGRPGQQGTEALPVTIDIAHSLPHSRATGPLPFRPAAAGPLRILIISDAWQPQVNGVVRTYENLGSHLRAAGDEVQVIGPAAFPGVALPSYPEIPLALPYYRRLAGMIEDFAPDAIHIPVEGPLGWMARHWCRANRVPFSTSFHTDFPAYVALRAPAALRGAAGTMTVAALRRFHAPAHHVYVATAALEEKLHGWGFGNRFVRLSRGVDLDLFHPGPARPETADPPVLLYVGRVAPEKNIEAFLALPGPARKVVVGDGPLLPALRQSHPEVTFRGTLTGQPLADAYRAADAFVFPSRTDTFGIVIIEALACGLPVAAHPALGPRDILGGDPRLGAVDEDLGVAVRRALAAPGSQADRHDHVRAHYSWDEAARVFAANCADMAR</sequence>
<gene>
    <name evidence="2" type="ORF">EV216_1292</name>
</gene>
<accession>A0A4R1YKR7</accession>
<protein>
    <submittedName>
        <fullName evidence="2">Glycosyltransferase involved in cell wall biosynthesis</fullName>
    </submittedName>
</protein>
<dbReference type="InterPro" id="IPR028098">
    <property type="entry name" value="Glyco_trans_4-like_N"/>
</dbReference>
<reference evidence="2 3" key="1">
    <citation type="submission" date="2019-03" db="EMBL/GenBank/DDBJ databases">
        <title>Genomic Encyclopedia of Type Strains, Phase IV (KMG-IV): sequencing the most valuable type-strain genomes for metagenomic binning, comparative biology and taxonomic classification.</title>
        <authorList>
            <person name="Goeker M."/>
        </authorList>
    </citation>
    <scope>NUCLEOTIDE SEQUENCE [LARGE SCALE GENOMIC DNA]</scope>
    <source>
        <strain evidence="2 3">DSM 21153</strain>
    </source>
</reference>
<dbReference type="AlphaFoldDB" id="A0A4R1YKR7"/>
<keyword evidence="2" id="KW-0808">Transferase</keyword>
<dbReference type="GO" id="GO:0016757">
    <property type="term" value="F:glycosyltransferase activity"/>
    <property type="evidence" value="ECO:0007669"/>
    <property type="project" value="TreeGrafter"/>
</dbReference>
<dbReference type="InterPro" id="IPR050194">
    <property type="entry name" value="Glycosyltransferase_grp1"/>
</dbReference>
<keyword evidence="3" id="KW-1185">Reference proteome</keyword>
<comment type="caution">
    <text evidence="2">The sequence shown here is derived from an EMBL/GenBank/DDBJ whole genome shotgun (WGS) entry which is preliminary data.</text>
</comment>
<dbReference type="EMBL" id="SLVM01000029">
    <property type="protein sequence ID" value="TCM77576.1"/>
    <property type="molecule type" value="Genomic_DNA"/>
</dbReference>
<dbReference type="PANTHER" id="PTHR45947:SF3">
    <property type="entry name" value="SULFOQUINOVOSYL TRANSFERASE SQD2"/>
    <property type="match status" value="1"/>
</dbReference>
<dbReference type="CDD" id="cd03814">
    <property type="entry name" value="GT4-like"/>
    <property type="match status" value="1"/>
</dbReference>
<dbReference type="Pfam" id="PF13692">
    <property type="entry name" value="Glyco_trans_1_4"/>
    <property type="match status" value="1"/>
</dbReference>
<dbReference type="Pfam" id="PF13439">
    <property type="entry name" value="Glyco_transf_4"/>
    <property type="match status" value="1"/>
</dbReference>